<name>A0ABW3YSI0_MYCRA</name>
<keyword evidence="1" id="KW-0812">Transmembrane</keyword>
<keyword evidence="1" id="KW-0472">Membrane</keyword>
<keyword evidence="3" id="KW-1185">Reference proteome</keyword>
<accession>A0ABW3YSI0</accession>
<feature type="transmembrane region" description="Helical" evidence="1">
    <location>
        <begin position="66"/>
        <end position="88"/>
    </location>
</feature>
<reference evidence="3" key="1">
    <citation type="journal article" date="2019" name="Int. J. Syst. Evol. Microbiol.">
        <title>The Global Catalogue of Microorganisms (GCM) 10K type strain sequencing project: providing services to taxonomists for standard genome sequencing and annotation.</title>
        <authorList>
            <consortium name="The Broad Institute Genomics Platform"/>
            <consortium name="The Broad Institute Genome Sequencing Center for Infectious Disease"/>
            <person name="Wu L."/>
            <person name="Ma J."/>
        </authorList>
    </citation>
    <scope>NUCLEOTIDE SEQUENCE [LARGE SCALE GENOMIC DNA]</scope>
    <source>
        <strain evidence="3">CCUG 55609</strain>
    </source>
</reference>
<evidence type="ECO:0000256" key="1">
    <source>
        <dbReference type="SAM" id="Phobius"/>
    </source>
</evidence>
<feature type="transmembrane region" description="Helical" evidence="1">
    <location>
        <begin position="149"/>
        <end position="176"/>
    </location>
</feature>
<evidence type="ECO:0000313" key="3">
    <source>
        <dbReference type="Proteomes" id="UP001597173"/>
    </source>
</evidence>
<sequence>MSTDTDAASGGSRAGQVPNGANTIPIFPPLTRLLAGAVGWGALMSLSAIVSLYRRNHLETLHLMELAVLFFAGGLLAWPFIVPTARLLSRYGRVETRFAACFVLLALGTIAMTAFLFAMDYRLFYAQWHHPILSRMGIRQFVGTSASGVYQFAVMGLGLYLPAGLPVLAGVSLWLAKAMR</sequence>
<comment type="caution">
    <text evidence="2">The sequence shown here is derived from an EMBL/GenBank/DDBJ whole genome shotgun (WGS) entry which is preliminary data.</text>
</comment>
<evidence type="ECO:0000313" key="2">
    <source>
        <dbReference type="EMBL" id="MFD1326571.1"/>
    </source>
</evidence>
<organism evidence="2 3">
    <name type="scientific">Mycoplana ramosa</name>
    <name type="common">Mycoplana bullata</name>
    <dbReference type="NCBI Taxonomy" id="40837"/>
    <lineage>
        <taxon>Bacteria</taxon>
        <taxon>Pseudomonadati</taxon>
        <taxon>Pseudomonadota</taxon>
        <taxon>Alphaproteobacteria</taxon>
        <taxon>Hyphomicrobiales</taxon>
        <taxon>Rhizobiaceae</taxon>
        <taxon>Mycoplana</taxon>
    </lineage>
</organism>
<dbReference type="Proteomes" id="UP001597173">
    <property type="component" value="Unassembled WGS sequence"/>
</dbReference>
<keyword evidence="1" id="KW-1133">Transmembrane helix</keyword>
<dbReference type="RefSeq" id="WP_374838069.1">
    <property type="nucleotide sequence ID" value="NZ_JBHEEW010000006.1"/>
</dbReference>
<feature type="transmembrane region" description="Helical" evidence="1">
    <location>
        <begin position="33"/>
        <end position="54"/>
    </location>
</feature>
<dbReference type="EMBL" id="JBHTNF010000001">
    <property type="protein sequence ID" value="MFD1326571.1"/>
    <property type="molecule type" value="Genomic_DNA"/>
</dbReference>
<proteinExistence type="predicted"/>
<gene>
    <name evidence="2" type="ORF">ACFQ33_01485</name>
</gene>
<protein>
    <submittedName>
        <fullName evidence="2">Uncharacterized protein</fullName>
    </submittedName>
</protein>
<feature type="transmembrane region" description="Helical" evidence="1">
    <location>
        <begin position="100"/>
        <end position="119"/>
    </location>
</feature>